<dbReference type="PROSITE" id="PS51292">
    <property type="entry name" value="ZF_RING_CH"/>
    <property type="match status" value="1"/>
</dbReference>
<feature type="transmembrane region" description="Helical" evidence="4">
    <location>
        <begin position="260"/>
        <end position="278"/>
    </location>
</feature>
<feature type="transmembrane region" description="Helical" evidence="4">
    <location>
        <begin position="757"/>
        <end position="780"/>
    </location>
</feature>
<keyword evidence="4" id="KW-1133">Transmembrane helix</keyword>
<dbReference type="Proteomes" id="UP000694864">
    <property type="component" value="Chromosome 11"/>
</dbReference>
<keyword evidence="3" id="KW-0862">Zinc</keyword>
<keyword evidence="4" id="KW-0472">Membrane</keyword>
<dbReference type="Pfam" id="PF12906">
    <property type="entry name" value="RINGv"/>
    <property type="match status" value="1"/>
</dbReference>
<dbReference type="RefSeq" id="XP_010437873.1">
    <property type="nucleotide sequence ID" value="XM_010439571.1"/>
</dbReference>
<evidence type="ECO:0000313" key="7">
    <source>
        <dbReference type="RefSeq" id="XP_010437873.1"/>
    </source>
</evidence>
<feature type="transmembrane region" description="Helical" evidence="4">
    <location>
        <begin position="627"/>
        <end position="647"/>
    </location>
</feature>
<proteinExistence type="predicted"/>
<feature type="transmembrane region" description="Helical" evidence="4">
    <location>
        <begin position="800"/>
        <end position="818"/>
    </location>
</feature>
<dbReference type="GeneID" id="104721561"/>
<dbReference type="PANTHER" id="PTHR13145">
    <property type="entry name" value="SSM4 PROTEIN"/>
    <property type="match status" value="1"/>
</dbReference>
<dbReference type="Gene3D" id="3.30.40.10">
    <property type="entry name" value="Zinc/RING finger domain, C3HC4 (zinc finger)"/>
    <property type="match status" value="1"/>
</dbReference>
<protein>
    <submittedName>
        <fullName evidence="7">Probable E3 ubiquitin ligase SUD1</fullName>
    </submittedName>
</protein>
<accession>A0ABM0U9E8</accession>
<feature type="domain" description="RING-CH-type" evidence="5">
    <location>
        <begin position="26"/>
        <end position="87"/>
    </location>
</feature>
<dbReference type="PANTHER" id="PTHR13145:SF3">
    <property type="entry name" value="RING_FYVE_PHD ZINC FINGER SUPERFAMILY PROTEIN"/>
    <property type="match status" value="1"/>
</dbReference>
<feature type="transmembrane region" description="Helical" evidence="4">
    <location>
        <begin position="114"/>
        <end position="137"/>
    </location>
</feature>
<dbReference type="Pfam" id="PF23113">
    <property type="entry name" value="MARCHF6_C"/>
    <property type="match status" value="1"/>
</dbReference>
<reference evidence="7" key="2">
    <citation type="submission" date="2025-08" db="UniProtKB">
        <authorList>
            <consortium name="RefSeq"/>
        </authorList>
    </citation>
    <scope>IDENTIFICATION</scope>
    <source>
        <tissue evidence="7">Leaf</tissue>
    </source>
</reference>
<feature type="transmembrane region" description="Helical" evidence="4">
    <location>
        <begin position="445"/>
        <end position="464"/>
    </location>
</feature>
<evidence type="ECO:0000256" key="2">
    <source>
        <dbReference type="ARBA" id="ARBA00022771"/>
    </source>
</evidence>
<dbReference type="SMART" id="SM00744">
    <property type="entry name" value="RINGv"/>
    <property type="match status" value="1"/>
</dbReference>
<evidence type="ECO:0000256" key="1">
    <source>
        <dbReference type="ARBA" id="ARBA00022723"/>
    </source>
</evidence>
<feature type="transmembrane region" description="Helical" evidence="4">
    <location>
        <begin position="668"/>
        <end position="690"/>
    </location>
</feature>
<dbReference type="InterPro" id="IPR011016">
    <property type="entry name" value="Znf_RING-CH"/>
</dbReference>
<gene>
    <name evidence="7" type="primary">LOC104721561</name>
</gene>
<sequence length="833" mass="96148">MEIFPAEDKLVGSGDDEAVPTEVFVIKNEALDICRICQSSEEPDNPLRHPCACRGSLKFVHSDCLFLWLNRRNRNHCEICKRRYSIVPIYSENAPEKLSCHEFLMGLLLRALRFMTWILPWVLMIPFNAYCFSFLPLDRESEFVNQTVLELSLKFPGLFYTAEIVFDITFMVVSMEIMEEILRRHPELLRLMIILENGLRDRDVTGILLLLGNHFQILNDWWHDQLLHLPFLHIFQRGPLPLLFVPRNTPLHQFGAIRRVFFLFNDNTFAVLAINIYWSSLKVFIPFSIGRAVFFLLRCFPHVLIEENASELAAGKMVILSVFLAYLGSVFPLRRNRTRLRWFSPPVKNTFILCFKLGVLPCILGCWLDFCTSPILGKTISQSIEVLSDYPHLAAKHWHMGIFYLVVAICCMEAIQKILQKRAFWYLIDVAEPNYKITKLHLGPILLAFALHGAMVVVVLYLPVKTISLISQSFFPLQFGVYDEDFVLGLLIAYAFLIRFGPRWLVNFITPSLRPIVHKWVITISSLLKLSDFLLGEPRRDPANRNVRPLSLVFGVAEGSIVSLYGPQSDTTTEEDTNDQRDKSFMLRIGVMLVLAALSMFLVSTTFMALPILVGRAFGLKHDDLCAFWIGFCILRGMYIFICFVYDHFVTGRTDLLLNHVLMFIRNVLLFSIWISIIPGLLGLLINLMIIIPSQVPLHESPVYMFHHNWLRGVVVLHIWIFLTMRTRITCFTTVAWREKLQRIRSVGINRLPFTWLVRDAIGSIIVSLLFTLCVPYVVVNSLFPILGFSGEVNLAVQRFIWPAILTLIPIWFSVKLTRDLIIYLHQLEFDNR</sequence>
<evidence type="ECO:0000313" key="6">
    <source>
        <dbReference type="Proteomes" id="UP000694864"/>
    </source>
</evidence>
<feature type="transmembrane region" description="Helical" evidence="4">
    <location>
        <begin position="353"/>
        <end position="377"/>
    </location>
</feature>
<reference evidence="6" key="1">
    <citation type="journal article" date="2014" name="Nat. Commun.">
        <title>The emerging biofuel crop Camelina sativa retains a highly undifferentiated hexaploid genome structure.</title>
        <authorList>
            <person name="Kagale S."/>
            <person name="Koh C."/>
            <person name="Nixon J."/>
            <person name="Bollina V."/>
            <person name="Clarke W.E."/>
            <person name="Tuteja R."/>
            <person name="Spillane C."/>
            <person name="Robinson S.J."/>
            <person name="Links M.G."/>
            <person name="Clarke C."/>
            <person name="Higgins E.E."/>
            <person name="Huebert T."/>
            <person name="Sharpe A.G."/>
            <person name="Parkin I.A."/>
        </authorList>
    </citation>
    <scope>NUCLEOTIDE SEQUENCE [LARGE SCALE GENOMIC DNA]</scope>
    <source>
        <strain evidence="6">cv. DH55</strain>
    </source>
</reference>
<evidence type="ECO:0000259" key="5">
    <source>
        <dbReference type="PROSITE" id="PS51292"/>
    </source>
</evidence>
<name>A0ABM0U9E8_CAMSA</name>
<feature type="transmembrane region" description="Helical" evidence="4">
    <location>
        <begin position="313"/>
        <end position="333"/>
    </location>
</feature>
<dbReference type="InterPro" id="IPR056521">
    <property type="entry name" value="MARCHF6-like_C"/>
</dbReference>
<feature type="transmembrane region" description="Helical" evidence="4">
    <location>
        <begin position="397"/>
        <end position="415"/>
    </location>
</feature>
<feature type="transmembrane region" description="Helical" evidence="4">
    <location>
        <begin position="486"/>
        <end position="506"/>
    </location>
</feature>
<evidence type="ECO:0000256" key="3">
    <source>
        <dbReference type="ARBA" id="ARBA00022833"/>
    </source>
</evidence>
<dbReference type="CDD" id="cd16702">
    <property type="entry name" value="RING_CH-C4HC3_MARCH6"/>
    <property type="match status" value="1"/>
</dbReference>
<evidence type="ECO:0000256" key="4">
    <source>
        <dbReference type="SAM" id="Phobius"/>
    </source>
</evidence>
<feature type="transmembrane region" description="Helical" evidence="4">
    <location>
        <begin position="589"/>
        <end position="615"/>
    </location>
</feature>
<keyword evidence="4" id="KW-0812">Transmembrane</keyword>
<dbReference type="SUPFAM" id="SSF57850">
    <property type="entry name" value="RING/U-box"/>
    <property type="match status" value="1"/>
</dbReference>
<keyword evidence="2" id="KW-0863">Zinc-finger</keyword>
<feature type="transmembrane region" description="Helical" evidence="4">
    <location>
        <begin position="710"/>
        <end position="737"/>
    </location>
</feature>
<organism evidence="6 7">
    <name type="scientific">Camelina sativa</name>
    <name type="common">False flax</name>
    <name type="synonym">Myagrum sativum</name>
    <dbReference type="NCBI Taxonomy" id="90675"/>
    <lineage>
        <taxon>Eukaryota</taxon>
        <taxon>Viridiplantae</taxon>
        <taxon>Streptophyta</taxon>
        <taxon>Embryophyta</taxon>
        <taxon>Tracheophyta</taxon>
        <taxon>Spermatophyta</taxon>
        <taxon>Magnoliopsida</taxon>
        <taxon>eudicotyledons</taxon>
        <taxon>Gunneridae</taxon>
        <taxon>Pentapetalae</taxon>
        <taxon>rosids</taxon>
        <taxon>malvids</taxon>
        <taxon>Brassicales</taxon>
        <taxon>Brassicaceae</taxon>
        <taxon>Camelineae</taxon>
        <taxon>Camelina</taxon>
    </lineage>
</organism>
<keyword evidence="1" id="KW-0479">Metal-binding</keyword>
<keyword evidence="6" id="KW-1185">Reference proteome</keyword>
<dbReference type="InterPro" id="IPR013083">
    <property type="entry name" value="Znf_RING/FYVE/PHD"/>
</dbReference>